<name>A0ABW1YB35_9DEIO</name>
<evidence type="ECO:0000256" key="1">
    <source>
        <dbReference type="SAM" id="SignalP"/>
    </source>
</evidence>
<comment type="caution">
    <text evidence="2">The sequence shown here is derived from an EMBL/GenBank/DDBJ whole genome shotgun (WGS) entry which is preliminary data.</text>
</comment>
<feature type="signal peptide" evidence="1">
    <location>
        <begin position="1"/>
        <end position="20"/>
    </location>
</feature>
<accession>A0ABW1YB35</accession>
<gene>
    <name evidence="2" type="ORF">ACFP81_04930</name>
</gene>
<keyword evidence="3" id="KW-1185">Reference proteome</keyword>
<protein>
    <recommendedName>
        <fullName evidence="4">Lipoprotein</fullName>
    </recommendedName>
</protein>
<dbReference type="RefSeq" id="WP_380082420.1">
    <property type="nucleotide sequence ID" value="NZ_JBHSWD010000001.1"/>
</dbReference>
<organism evidence="2 3">
    <name type="scientific">Deinococcus lacus</name>
    <dbReference type="NCBI Taxonomy" id="392561"/>
    <lineage>
        <taxon>Bacteria</taxon>
        <taxon>Thermotogati</taxon>
        <taxon>Deinococcota</taxon>
        <taxon>Deinococci</taxon>
        <taxon>Deinococcales</taxon>
        <taxon>Deinococcaceae</taxon>
        <taxon>Deinococcus</taxon>
    </lineage>
</organism>
<evidence type="ECO:0000313" key="3">
    <source>
        <dbReference type="Proteomes" id="UP001596297"/>
    </source>
</evidence>
<evidence type="ECO:0000313" key="2">
    <source>
        <dbReference type="EMBL" id="MFC6591418.1"/>
    </source>
</evidence>
<sequence>MSCRWLTFLLPALLTACAPAEREDAQVWPAPASAPAWQDYELAGVGGVGIRGATAETWLVLRCAARPERRLEREYWPGADWAGGPEWGVDAVTYQPGRTHPQVRPFTFTLEEAQRLGCRH</sequence>
<reference evidence="3" key="1">
    <citation type="journal article" date="2019" name="Int. J. Syst. Evol. Microbiol.">
        <title>The Global Catalogue of Microorganisms (GCM) 10K type strain sequencing project: providing services to taxonomists for standard genome sequencing and annotation.</title>
        <authorList>
            <consortium name="The Broad Institute Genomics Platform"/>
            <consortium name="The Broad Institute Genome Sequencing Center for Infectious Disease"/>
            <person name="Wu L."/>
            <person name="Ma J."/>
        </authorList>
    </citation>
    <scope>NUCLEOTIDE SEQUENCE [LARGE SCALE GENOMIC DNA]</scope>
    <source>
        <strain evidence="3">CGMCC 1.15772</strain>
    </source>
</reference>
<feature type="chain" id="PRO_5046557576" description="Lipoprotein" evidence="1">
    <location>
        <begin position="21"/>
        <end position="120"/>
    </location>
</feature>
<evidence type="ECO:0008006" key="4">
    <source>
        <dbReference type="Google" id="ProtNLM"/>
    </source>
</evidence>
<dbReference type="EMBL" id="JBHSWD010000001">
    <property type="protein sequence ID" value="MFC6591418.1"/>
    <property type="molecule type" value="Genomic_DNA"/>
</dbReference>
<dbReference type="PROSITE" id="PS51257">
    <property type="entry name" value="PROKAR_LIPOPROTEIN"/>
    <property type="match status" value="1"/>
</dbReference>
<proteinExistence type="predicted"/>
<keyword evidence="1" id="KW-0732">Signal</keyword>
<dbReference type="Proteomes" id="UP001596297">
    <property type="component" value="Unassembled WGS sequence"/>
</dbReference>